<dbReference type="Proteomes" id="UP000433876">
    <property type="component" value="Unassembled WGS sequence"/>
</dbReference>
<evidence type="ECO:0000313" key="2">
    <source>
        <dbReference type="Proteomes" id="UP000433876"/>
    </source>
</evidence>
<evidence type="ECO:0000313" key="1">
    <source>
        <dbReference type="EMBL" id="KAA8636079.1"/>
    </source>
</evidence>
<dbReference type="EMBL" id="NMPR01000006">
    <property type="protein sequence ID" value="KAA8636079.1"/>
    <property type="molecule type" value="Genomic_DNA"/>
</dbReference>
<comment type="caution">
    <text evidence="1">The sequence shown here is derived from an EMBL/GenBank/DDBJ whole genome shotgun (WGS) entry which is preliminary data.</text>
</comment>
<proteinExistence type="predicted"/>
<name>A0A8S9A2C3_SORMA</name>
<reference evidence="1 2" key="1">
    <citation type="submission" date="2017-07" db="EMBL/GenBank/DDBJ databases">
        <title>Genome sequence of the Sordaria macrospora wild type strain R19027.</title>
        <authorList>
            <person name="Nowrousian M."/>
            <person name="Teichert I."/>
            <person name="Kueck U."/>
        </authorList>
    </citation>
    <scope>NUCLEOTIDE SEQUENCE [LARGE SCALE GENOMIC DNA]</scope>
    <source>
        <strain evidence="1 2">R19027</strain>
        <tissue evidence="1">Mycelium</tissue>
    </source>
</reference>
<protein>
    <submittedName>
        <fullName evidence="1">Uncharacterized protein</fullName>
    </submittedName>
</protein>
<gene>
    <name evidence="1" type="ORF">SMACR_03632</name>
</gene>
<organism evidence="1 2">
    <name type="scientific">Sordaria macrospora</name>
    <dbReference type="NCBI Taxonomy" id="5147"/>
    <lineage>
        <taxon>Eukaryota</taxon>
        <taxon>Fungi</taxon>
        <taxon>Dikarya</taxon>
        <taxon>Ascomycota</taxon>
        <taxon>Pezizomycotina</taxon>
        <taxon>Sordariomycetes</taxon>
        <taxon>Sordariomycetidae</taxon>
        <taxon>Sordariales</taxon>
        <taxon>Sordariaceae</taxon>
        <taxon>Sordaria</taxon>
    </lineage>
</organism>
<sequence>MRIAGGYARLCLWVGWRRTKRRRRGRRDWILMVLVRHYCRVSVSRSCRLVVLRTAPIPQGDGSVRVWWFRMLV</sequence>
<accession>A0A8S9A2C3</accession>
<dbReference type="AlphaFoldDB" id="A0A8S9A2C3"/>